<comment type="subcellular location">
    <subcellularLocation>
        <location evidence="1">Cell membrane</location>
        <topology evidence="1">Single-pass type I membrane protein</topology>
    </subcellularLocation>
</comment>
<dbReference type="Pfam" id="PF25057">
    <property type="entry name" value="CUT_N"/>
    <property type="match status" value="1"/>
</dbReference>
<feature type="signal peptide" evidence="8">
    <location>
        <begin position="1"/>
        <end position="19"/>
    </location>
</feature>
<name>A0A914Y0U2_9BILA</name>
<dbReference type="PRINTS" id="PR00453">
    <property type="entry name" value="VWFADOMAIN"/>
</dbReference>
<keyword evidence="2" id="KW-0193">Cuticle</keyword>
<dbReference type="Proteomes" id="UP000887577">
    <property type="component" value="Unplaced"/>
</dbReference>
<organism evidence="11 12">
    <name type="scientific">Panagrolaimus superbus</name>
    <dbReference type="NCBI Taxonomy" id="310955"/>
    <lineage>
        <taxon>Eukaryota</taxon>
        <taxon>Metazoa</taxon>
        <taxon>Ecdysozoa</taxon>
        <taxon>Nematoda</taxon>
        <taxon>Chromadorea</taxon>
        <taxon>Rhabditida</taxon>
        <taxon>Tylenchina</taxon>
        <taxon>Panagrolaimomorpha</taxon>
        <taxon>Panagrolaimoidea</taxon>
        <taxon>Panagrolaimidae</taxon>
        <taxon>Panagrolaimus</taxon>
    </lineage>
</organism>
<keyword evidence="11" id="KW-1185">Reference proteome</keyword>
<dbReference type="InterPro" id="IPR002035">
    <property type="entry name" value="VWF_A"/>
</dbReference>
<evidence type="ECO:0000256" key="5">
    <source>
        <dbReference type="ARBA" id="ARBA00022729"/>
    </source>
</evidence>
<evidence type="ECO:0000256" key="2">
    <source>
        <dbReference type="ARBA" id="ARBA00022460"/>
    </source>
</evidence>
<evidence type="ECO:0000259" key="9">
    <source>
        <dbReference type="PROSITE" id="PS50234"/>
    </source>
</evidence>
<feature type="chain" id="PRO_5037342086" evidence="8">
    <location>
        <begin position="20"/>
        <end position="678"/>
    </location>
</feature>
<evidence type="ECO:0000256" key="6">
    <source>
        <dbReference type="ARBA" id="ARBA00022989"/>
    </source>
</evidence>
<evidence type="ECO:0000259" key="10">
    <source>
        <dbReference type="PROSITE" id="PS51034"/>
    </source>
</evidence>
<evidence type="ECO:0000256" key="8">
    <source>
        <dbReference type="SAM" id="SignalP"/>
    </source>
</evidence>
<dbReference type="SUPFAM" id="SSF53300">
    <property type="entry name" value="vWA-like"/>
    <property type="match status" value="1"/>
</dbReference>
<sequence>MRHFFLLIGLFGIIKFGQSAEDFFTNGLAKVCRPIDRPLDILFIIDGSGSVHGGTFNTQLEMLNRVVDLINISEETTQMAVLQYASYTFTEFVFKTHKTKEALRNGVQKIRHKSGTTKTGKALEKAFQLFKDESSGSRKKNSTVGQVAIVVTDGHSHDDPIAKAKKLRSSGVTIIALGIGPHINMNELNQITDNPEYAFSNLTSKESLNRFTTAFKKLAIGEECKFARGTDGAEVKCLSDSINVGVSTMKQFMGHLYVDGQYYDSKCNAKSNTTEVNLKVGLNECGIKRQFSVNPRGFLFEAKVLLQFHPFYSTPQDKTFNVHCFYQDKTHEEQGNEIDWELVKEHAQIKSPDNSMPCEYNILPSDAAEQECFDKTKMTLGDKIQHTWKCNSDKFDTYQSVLVHSCYLMDVRNDVERLIINEKGCSLDESMIKTPTYTEPLSISSDGILVNHPDGPLVKIRCSLKFCDRLMGECDEILPPKCNTVSKRQAGFAVGIVPLGESTDAPPIVTFDPTKIDRTRGFSLNRRRISLEQNVHATVGTISVTKSPNDAAPLLKHTDVKLNTQPVRVIPDADAITEAAGIISPLESTTIPSEFEEYSVEIDDSEVTDLDKIKVADDPFQEQRKLTKIEEAAIERELLNILPELDSNLISKMSTSEIHIESQTISVNPLDHMQCPKK</sequence>
<keyword evidence="6" id="KW-1133">Transmembrane helix</keyword>
<dbReference type="SMART" id="SM00241">
    <property type="entry name" value="ZP"/>
    <property type="match status" value="1"/>
</dbReference>
<dbReference type="CDD" id="cd01472">
    <property type="entry name" value="vWA_collagen"/>
    <property type="match status" value="1"/>
</dbReference>
<dbReference type="SMART" id="SM00327">
    <property type="entry name" value="VWA"/>
    <property type="match status" value="1"/>
</dbReference>
<evidence type="ECO:0000256" key="3">
    <source>
        <dbReference type="ARBA" id="ARBA00022475"/>
    </source>
</evidence>
<proteinExistence type="predicted"/>
<dbReference type="Pfam" id="PF00092">
    <property type="entry name" value="VWA"/>
    <property type="match status" value="1"/>
</dbReference>
<keyword evidence="3" id="KW-1003">Cell membrane</keyword>
<dbReference type="PANTHER" id="PTHR22907:SF54">
    <property type="entry name" value="GH04558P"/>
    <property type="match status" value="1"/>
</dbReference>
<evidence type="ECO:0000256" key="1">
    <source>
        <dbReference type="ARBA" id="ARBA00004251"/>
    </source>
</evidence>
<dbReference type="WBParaSite" id="PSU_v2.g12402.t1">
    <property type="protein sequence ID" value="PSU_v2.g12402.t1"/>
    <property type="gene ID" value="PSU_v2.g12402"/>
</dbReference>
<dbReference type="InterPro" id="IPR036465">
    <property type="entry name" value="vWFA_dom_sf"/>
</dbReference>
<feature type="domain" description="ZP" evidence="10">
    <location>
        <begin position="236"/>
        <end position="481"/>
    </location>
</feature>
<dbReference type="PANTHER" id="PTHR22907">
    <property type="entry name" value="GH04558P"/>
    <property type="match status" value="1"/>
</dbReference>
<keyword evidence="5 8" id="KW-0732">Signal</keyword>
<evidence type="ECO:0000313" key="12">
    <source>
        <dbReference type="WBParaSite" id="PSU_v2.g12402.t1"/>
    </source>
</evidence>
<evidence type="ECO:0000256" key="7">
    <source>
        <dbReference type="ARBA" id="ARBA00023136"/>
    </source>
</evidence>
<protein>
    <submittedName>
        <fullName evidence="12">Uncharacterized protein</fullName>
    </submittedName>
</protein>
<dbReference type="GO" id="GO:0042302">
    <property type="term" value="F:structural constituent of cuticle"/>
    <property type="evidence" value="ECO:0007669"/>
    <property type="project" value="UniProtKB-KW"/>
</dbReference>
<dbReference type="PROSITE" id="PS51034">
    <property type="entry name" value="ZP_2"/>
    <property type="match status" value="1"/>
</dbReference>
<dbReference type="GO" id="GO:0005886">
    <property type="term" value="C:plasma membrane"/>
    <property type="evidence" value="ECO:0007669"/>
    <property type="project" value="UniProtKB-SubCell"/>
</dbReference>
<keyword evidence="4" id="KW-0812">Transmembrane</keyword>
<dbReference type="InterPro" id="IPR056953">
    <property type="entry name" value="CUT_N"/>
</dbReference>
<feature type="domain" description="VWFA" evidence="9">
    <location>
        <begin position="40"/>
        <end position="218"/>
    </location>
</feature>
<dbReference type="InterPro" id="IPR001507">
    <property type="entry name" value="ZP_dom"/>
</dbReference>
<dbReference type="InterPro" id="IPR057475">
    <property type="entry name" value="CUT_C"/>
</dbReference>
<dbReference type="PROSITE" id="PS50234">
    <property type="entry name" value="VWFA"/>
    <property type="match status" value="1"/>
</dbReference>
<dbReference type="AlphaFoldDB" id="A0A914Y0U2"/>
<evidence type="ECO:0000313" key="11">
    <source>
        <dbReference type="Proteomes" id="UP000887577"/>
    </source>
</evidence>
<keyword evidence="7" id="KW-0472">Membrane</keyword>
<evidence type="ECO:0000256" key="4">
    <source>
        <dbReference type="ARBA" id="ARBA00022692"/>
    </source>
</evidence>
<dbReference type="InterPro" id="IPR051962">
    <property type="entry name" value="Cuticlin"/>
</dbReference>
<dbReference type="Gene3D" id="3.40.50.410">
    <property type="entry name" value="von Willebrand factor, type A domain"/>
    <property type="match status" value="1"/>
</dbReference>
<reference evidence="12" key="1">
    <citation type="submission" date="2022-11" db="UniProtKB">
        <authorList>
            <consortium name="WormBaseParasite"/>
        </authorList>
    </citation>
    <scope>IDENTIFICATION</scope>
</reference>
<dbReference type="Pfam" id="PF25301">
    <property type="entry name" value="CUT_C"/>
    <property type="match status" value="1"/>
</dbReference>
<accession>A0A914Y0U2</accession>